<dbReference type="RefSeq" id="XP_056024357.1">
    <property type="nucleotide sequence ID" value="XM_056178067.1"/>
</dbReference>
<dbReference type="PROSITE" id="PS51462">
    <property type="entry name" value="NUDIX"/>
    <property type="match status" value="1"/>
</dbReference>
<dbReference type="CDD" id="cd02883">
    <property type="entry name" value="NUDIX_Hydrolase"/>
    <property type="match status" value="1"/>
</dbReference>
<dbReference type="SUPFAM" id="SSF55811">
    <property type="entry name" value="Nudix"/>
    <property type="match status" value="1"/>
</dbReference>
<dbReference type="GeneID" id="80872755"/>
<evidence type="ECO:0000256" key="1">
    <source>
        <dbReference type="SAM" id="MobiDB-lite"/>
    </source>
</evidence>
<dbReference type="InterPro" id="IPR015797">
    <property type="entry name" value="NUDIX_hydrolase-like_dom_sf"/>
</dbReference>
<comment type="caution">
    <text evidence="3">The sequence shown here is derived from an EMBL/GenBank/DDBJ whole genome shotgun (WGS) entry which is preliminary data.</text>
</comment>
<proteinExistence type="predicted"/>
<evidence type="ECO:0000313" key="3">
    <source>
        <dbReference type="EMBL" id="KAJ4855299.1"/>
    </source>
</evidence>
<organism evidence="3 4">
    <name type="scientific">Trichoderma breve</name>
    <dbReference type="NCBI Taxonomy" id="2034170"/>
    <lineage>
        <taxon>Eukaryota</taxon>
        <taxon>Fungi</taxon>
        <taxon>Dikarya</taxon>
        <taxon>Ascomycota</taxon>
        <taxon>Pezizomycotina</taxon>
        <taxon>Sordariomycetes</taxon>
        <taxon>Hypocreomycetidae</taxon>
        <taxon>Hypocreales</taxon>
        <taxon>Hypocreaceae</taxon>
        <taxon>Trichoderma</taxon>
    </lineage>
</organism>
<evidence type="ECO:0000313" key="4">
    <source>
        <dbReference type="Proteomes" id="UP001140511"/>
    </source>
</evidence>
<protein>
    <submittedName>
        <fullName evidence="3">NUDIX domain-containing protein</fullName>
    </submittedName>
</protein>
<feature type="region of interest" description="Disordered" evidence="1">
    <location>
        <begin position="1"/>
        <end position="26"/>
    </location>
</feature>
<dbReference type="AlphaFoldDB" id="A0A9W9B490"/>
<dbReference type="Pfam" id="PF00293">
    <property type="entry name" value="NUDIX"/>
    <property type="match status" value="1"/>
</dbReference>
<keyword evidence="4" id="KW-1185">Reference proteome</keyword>
<dbReference type="InterPro" id="IPR000086">
    <property type="entry name" value="NUDIX_hydrolase_dom"/>
</dbReference>
<dbReference type="Proteomes" id="UP001140511">
    <property type="component" value="Unassembled WGS sequence"/>
</dbReference>
<dbReference type="Gene3D" id="3.90.79.10">
    <property type="entry name" value="Nucleoside Triphosphate Pyrophosphohydrolase"/>
    <property type="match status" value="1"/>
</dbReference>
<name>A0A9W9B490_9HYPO</name>
<sequence>MTAFTYTHSPSLAPLTTQSPQTLSATSNPPIDHLMTSVMVLRQSHSHSHSQNKLPPQILLLRRHPADSYPLKWEPPGGSIDPSDITVLSAAARELHEETNLSNPHFHTWVAMARELNTEEASRMKNWGVLPEEELARDVDVKIDGEGNVVRVTTFLETKDVWGKMNFVATVDEGAEVEIDPEEHVEWGWFTEEEVRRGRAVLPLENGNGIVNGEKEEKERMLEFTSQAVWGSVLEAFRVGRELGVIV</sequence>
<feature type="domain" description="Nudix hydrolase" evidence="2">
    <location>
        <begin position="31"/>
        <end position="223"/>
    </location>
</feature>
<accession>A0A9W9B490</accession>
<dbReference type="PANTHER" id="PTHR43736">
    <property type="entry name" value="ADP-RIBOSE PYROPHOSPHATASE"/>
    <property type="match status" value="1"/>
</dbReference>
<dbReference type="EMBL" id="JAOPEN010000007">
    <property type="protein sequence ID" value="KAJ4855299.1"/>
    <property type="molecule type" value="Genomic_DNA"/>
</dbReference>
<evidence type="ECO:0000259" key="2">
    <source>
        <dbReference type="PROSITE" id="PS51462"/>
    </source>
</evidence>
<dbReference type="PANTHER" id="PTHR43736:SF1">
    <property type="entry name" value="DIHYDRONEOPTERIN TRIPHOSPHATE DIPHOSPHATASE"/>
    <property type="match status" value="1"/>
</dbReference>
<reference evidence="3" key="1">
    <citation type="submission" date="2022-09" db="EMBL/GenBank/DDBJ databases">
        <title>Chromosome-level assembly of Trichoderma breve T069, a fungus used in development of biopesticide product.</title>
        <authorList>
            <person name="Lin R."/>
            <person name="Liu T."/>
        </authorList>
    </citation>
    <scope>NUCLEOTIDE SEQUENCE</scope>
    <source>
        <strain evidence="3">T069</strain>
    </source>
</reference>
<gene>
    <name evidence="3" type="ORF">T069G_10857</name>
</gene>